<feature type="compositionally biased region" description="Low complexity" evidence="4">
    <location>
        <begin position="223"/>
        <end position="237"/>
    </location>
</feature>
<dbReference type="Proteomes" id="UP001244341">
    <property type="component" value="Chromosome 12b"/>
</dbReference>
<dbReference type="PANTHER" id="PTHR24321:SF8">
    <property type="entry name" value="ESTRADIOL 17-BETA-DEHYDROGENASE 8-RELATED"/>
    <property type="match status" value="1"/>
</dbReference>
<keyword evidence="2" id="KW-0560">Oxidoreductase</keyword>
<gene>
    <name evidence="5" type="ORF">OEZ85_004981</name>
</gene>
<evidence type="ECO:0000256" key="4">
    <source>
        <dbReference type="SAM" id="MobiDB-lite"/>
    </source>
</evidence>
<reference evidence="5 6" key="1">
    <citation type="submission" date="2023-05" db="EMBL/GenBank/DDBJ databases">
        <title>A 100% complete, gapless, phased diploid assembly of the Scenedesmus obliquus UTEX 3031 genome.</title>
        <authorList>
            <person name="Biondi T.C."/>
            <person name="Hanschen E.R."/>
            <person name="Kwon T."/>
            <person name="Eng W."/>
            <person name="Kruse C.P.S."/>
            <person name="Koehler S.I."/>
            <person name="Kunde Y."/>
            <person name="Gleasner C.D."/>
            <person name="You Mak K.T."/>
            <person name="Polle J."/>
            <person name="Hovde B.T."/>
            <person name="Starkenburg S.R."/>
        </authorList>
    </citation>
    <scope>NUCLEOTIDE SEQUENCE [LARGE SCALE GENOMIC DNA]</scope>
    <source>
        <strain evidence="5 6">DOE0152z</strain>
    </source>
</reference>
<dbReference type="Pfam" id="PF13561">
    <property type="entry name" value="adh_short_C2"/>
    <property type="match status" value="1"/>
</dbReference>
<dbReference type="PRINTS" id="PR00080">
    <property type="entry name" value="SDRFAMILY"/>
</dbReference>
<evidence type="ECO:0008006" key="7">
    <source>
        <dbReference type="Google" id="ProtNLM"/>
    </source>
</evidence>
<evidence type="ECO:0000256" key="2">
    <source>
        <dbReference type="ARBA" id="ARBA00023002"/>
    </source>
</evidence>
<proteinExistence type="inferred from homology"/>
<sequence>MSSVHGFSSTAAVALITGAGSGIGRAAAIQFADAGCNIVAADINKVAAEETCSLIKDVECLAVCCDITQPDQVAAMVAATKDKFGRLDYAFNNAGISGTAAPVHAMPLEEFDRVLSVNLRGHFIAMQAQIPLMLATSPSPAIVLTSSICGHQAHAGMAGYCASKFGVRGLVKAAAVEYGPRGLRVNSVSPGAIATPLLLDFLASGGGDTVKQLTEEGATLDDPAGCSAATAAPTQAGPQGGAATGPSGSGSGKSSSSSLDVGSLNLADAPASAEASAALSSTSTAAAADESSKEEGKLKVPLRRVGHPEEIASCVVWLCMHGHYVTGTDVLVDGGSTCRVMTSSD</sequence>
<evidence type="ECO:0000256" key="3">
    <source>
        <dbReference type="RuleBase" id="RU000363"/>
    </source>
</evidence>
<dbReference type="PANTHER" id="PTHR24321">
    <property type="entry name" value="DEHYDROGENASES, SHORT CHAIN"/>
    <property type="match status" value="1"/>
</dbReference>
<dbReference type="Pfam" id="PF00106">
    <property type="entry name" value="adh_short"/>
    <property type="match status" value="1"/>
</dbReference>
<evidence type="ECO:0000256" key="1">
    <source>
        <dbReference type="ARBA" id="ARBA00006484"/>
    </source>
</evidence>
<dbReference type="CDD" id="cd05233">
    <property type="entry name" value="SDR_c"/>
    <property type="match status" value="1"/>
</dbReference>
<dbReference type="InterPro" id="IPR002347">
    <property type="entry name" value="SDR_fam"/>
</dbReference>
<dbReference type="Gene3D" id="3.40.50.720">
    <property type="entry name" value="NAD(P)-binding Rossmann-like Domain"/>
    <property type="match status" value="2"/>
</dbReference>
<keyword evidence="6" id="KW-1185">Reference proteome</keyword>
<feature type="region of interest" description="Disordered" evidence="4">
    <location>
        <begin position="221"/>
        <end position="261"/>
    </location>
</feature>
<evidence type="ECO:0000313" key="5">
    <source>
        <dbReference type="EMBL" id="WIA20596.1"/>
    </source>
</evidence>
<dbReference type="SUPFAM" id="SSF51735">
    <property type="entry name" value="NAD(P)-binding Rossmann-fold domains"/>
    <property type="match status" value="1"/>
</dbReference>
<name>A0ABY8UK69_TETOB</name>
<protein>
    <recommendedName>
        <fullName evidence="7">Glucose 1-dehydrogenase</fullName>
    </recommendedName>
</protein>
<dbReference type="EMBL" id="CP126219">
    <property type="protein sequence ID" value="WIA20596.1"/>
    <property type="molecule type" value="Genomic_DNA"/>
</dbReference>
<dbReference type="InterPro" id="IPR020904">
    <property type="entry name" value="Sc_DH/Rdtase_CS"/>
</dbReference>
<dbReference type="InterPro" id="IPR036291">
    <property type="entry name" value="NAD(P)-bd_dom_sf"/>
</dbReference>
<accession>A0ABY8UK69</accession>
<organism evidence="5 6">
    <name type="scientific">Tetradesmus obliquus</name>
    <name type="common">Green alga</name>
    <name type="synonym">Acutodesmus obliquus</name>
    <dbReference type="NCBI Taxonomy" id="3088"/>
    <lineage>
        <taxon>Eukaryota</taxon>
        <taxon>Viridiplantae</taxon>
        <taxon>Chlorophyta</taxon>
        <taxon>core chlorophytes</taxon>
        <taxon>Chlorophyceae</taxon>
        <taxon>CS clade</taxon>
        <taxon>Sphaeropleales</taxon>
        <taxon>Scenedesmaceae</taxon>
        <taxon>Tetradesmus</taxon>
    </lineage>
</organism>
<dbReference type="PROSITE" id="PS00061">
    <property type="entry name" value="ADH_SHORT"/>
    <property type="match status" value="1"/>
</dbReference>
<comment type="similarity">
    <text evidence="1 3">Belongs to the short-chain dehydrogenases/reductases (SDR) family.</text>
</comment>
<feature type="compositionally biased region" description="Gly residues" evidence="4">
    <location>
        <begin position="238"/>
        <end position="251"/>
    </location>
</feature>
<dbReference type="PRINTS" id="PR00081">
    <property type="entry name" value="GDHRDH"/>
</dbReference>
<evidence type="ECO:0000313" key="6">
    <source>
        <dbReference type="Proteomes" id="UP001244341"/>
    </source>
</evidence>